<evidence type="ECO:0000313" key="1">
    <source>
        <dbReference type="EMBL" id="MBX35162.1"/>
    </source>
</evidence>
<sequence length="42" mass="4984">MVYLFDILVRDFCTFVYPSCQCYFCSIAWNKIINGYSVCEVE</sequence>
<accession>A0A2P2MY62</accession>
<dbReference type="AlphaFoldDB" id="A0A2P2MY62"/>
<proteinExistence type="predicted"/>
<name>A0A2P2MY62_RHIMU</name>
<dbReference type="EMBL" id="GGEC01054678">
    <property type="protein sequence ID" value="MBX35162.1"/>
    <property type="molecule type" value="Transcribed_RNA"/>
</dbReference>
<protein>
    <submittedName>
        <fullName evidence="1">Uncharacterized protein</fullName>
    </submittedName>
</protein>
<reference evidence="1" key="1">
    <citation type="submission" date="2018-02" db="EMBL/GenBank/DDBJ databases">
        <title>Rhizophora mucronata_Transcriptome.</title>
        <authorList>
            <person name="Meera S.P."/>
            <person name="Sreeshan A."/>
            <person name="Augustine A."/>
        </authorList>
    </citation>
    <scope>NUCLEOTIDE SEQUENCE</scope>
    <source>
        <tissue evidence="1">Leaf</tissue>
    </source>
</reference>
<organism evidence="1">
    <name type="scientific">Rhizophora mucronata</name>
    <name type="common">Asiatic mangrove</name>
    <dbReference type="NCBI Taxonomy" id="61149"/>
    <lineage>
        <taxon>Eukaryota</taxon>
        <taxon>Viridiplantae</taxon>
        <taxon>Streptophyta</taxon>
        <taxon>Embryophyta</taxon>
        <taxon>Tracheophyta</taxon>
        <taxon>Spermatophyta</taxon>
        <taxon>Magnoliopsida</taxon>
        <taxon>eudicotyledons</taxon>
        <taxon>Gunneridae</taxon>
        <taxon>Pentapetalae</taxon>
        <taxon>rosids</taxon>
        <taxon>fabids</taxon>
        <taxon>Malpighiales</taxon>
        <taxon>Rhizophoraceae</taxon>
        <taxon>Rhizophora</taxon>
    </lineage>
</organism>